<dbReference type="OrthoDB" id="5956787at2"/>
<keyword evidence="3" id="KW-1185">Reference proteome</keyword>
<feature type="compositionally biased region" description="Basic and acidic residues" evidence="1">
    <location>
        <begin position="133"/>
        <end position="144"/>
    </location>
</feature>
<organism evidence="2 3">
    <name type="scientific">Rhodanobacter denitrificans</name>
    <dbReference type="NCBI Taxonomy" id="666685"/>
    <lineage>
        <taxon>Bacteria</taxon>
        <taxon>Pseudomonadati</taxon>
        <taxon>Pseudomonadota</taxon>
        <taxon>Gammaproteobacteria</taxon>
        <taxon>Lysobacterales</taxon>
        <taxon>Rhodanobacteraceae</taxon>
        <taxon>Rhodanobacter</taxon>
    </lineage>
</organism>
<dbReference type="STRING" id="666685.R2APBS1_1645"/>
<name>M4NDH7_9GAMM</name>
<feature type="region of interest" description="Disordered" evidence="1">
    <location>
        <begin position="133"/>
        <end position="173"/>
    </location>
</feature>
<dbReference type="HOGENOM" id="CLU_1546403_0_0_6"/>
<evidence type="ECO:0000256" key="1">
    <source>
        <dbReference type="SAM" id="MobiDB-lite"/>
    </source>
</evidence>
<dbReference type="EMBL" id="CP003470">
    <property type="protein sequence ID" value="AGG88779.1"/>
    <property type="molecule type" value="Genomic_DNA"/>
</dbReference>
<protein>
    <submittedName>
        <fullName evidence="2">Uncharacterized protein</fullName>
    </submittedName>
</protein>
<proteinExistence type="predicted"/>
<evidence type="ECO:0000313" key="2">
    <source>
        <dbReference type="EMBL" id="AGG88779.1"/>
    </source>
</evidence>
<accession>M4NDH7</accession>
<sequence length="173" mass="19147">MVKNPALPGDGIEQDFMQALARVAAGNPINPALVKRAKRGTLEVNISTVAMEAGHSRTLISHDKCAYPRVRMAVLAYRQPAGEPTSLSELNRNLRQENAELRRTVKLARESMAAMALRMERVVRNAEREIAAARRREKRGDRDPNQVAGHSSVLPTPTDGVVLEFKPDRSKDT</sequence>
<dbReference type="KEGG" id="rhd:R2APBS1_1645"/>
<gene>
    <name evidence="2" type="ORF">R2APBS1_1645</name>
</gene>
<dbReference type="Proteomes" id="UP000011859">
    <property type="component" value="Chromosome"/>
</dbReference>
<dbReference type="eggNOG" id="ENOG502ZHVB">
    <property type="taxonomic scope" value="Bacteria"/>
</dbReference>
<evidence type="ECO:0000313" key="3">
    <source>
        <dbReference type="Proteomes" id="UP000011859"/>
    </source>
</evidence>
<dbReference type="RefSeq" id="WP_015447535.1">
    <property type="nucleotide sequence ID" value="NC_020541.1"/>
</dbReference>
<reference evidence="2 3" key="1">
    <citation type="submission" date="2012-04" db="EMBL/GenBank/DDBJ databases">
        <title>Complete genome of Rhodanobacter sp. 2APBS1.</title>
        <authorList>
            <consortium name="US DOE Joint Genome Institute"/>
            <person name="Huntemann M."/>
            <person name="Wei C.-L."/>
            <person name="Han J."/>
            <person name="Detter J.C."/>
            <person name="Han C."/>
            <person name="Tapia R."/>
            <person name="Munk A.C.C."/>
            <person name="Chen A."/>
            <person name="Krypides N."/>
            <person name="Mavromatis K."/>
            <person name="Markowitz V."/>
            <person name="Szeto E."/>
            <person name="Ivanova N."/>
            <person name="Mikhailova N."/>
            <person name="Ovchinnikova G."/>
            <person name="Pagani I."/>
            <person name="Pati A."/>
            <person name="Goodwin L."/>
            <person name="Peters L."/>
            <person name="Pitluck S."/>
            <person name="Woyke T."/>
            <person name="Prakash O."/>
            <person name="Elkins J."/>
            <person name="Brown S."/>
            <person name="Palumbo A."/>
            <person name="Hemme C."/>
            <person name="Zhou J."/>
            <person name="Watson D."/>
            <person name="Jardine P."/>
            <person name="Kostka J."/>
            <person name="Green S."/>
        </authorList>
    </citation>
    <scope>NUCLEOTIDE SEQUENCE [LARGE SCALE GENOMIC DNA]</scope>
    <source>
        <strain evidence="2 3">2APBS1</strain>
    </source>
</reference>
<dbReference type="AlphaFoldDB" id="M4NDH7"/>